<evidence type="ECO:0000256" key="1">
    <source>
        <dbReference type="ARBA" id="ARBA00022603"/>
    </source>
</evidence>
<dbReference type="Proteomes" id="UP000018466">
    <property type="component" value="Unassembled WGS sequence"/>
</dbReference>
<accession>A0AA36Y6F4</accession>
<reference evidence="6 7" key="1">
    <citation type="submission" date="2011-10" db="EMBL/GenBank/DDBJ databases">
        <title>The Genome Sequence of Lachnospiraceae bacterium ACC2.</title>
        <authorList>
            <consortium name="The Broad Institute Genome Sequencing Platform"/>
            <person name="Earl A."/>
            <person name="Ward D."/>
            <person name="Feldgarden M."/>
            <person name="Gevers D."/>
            <person name="Sizova M."/>
            <person name="Hazen A."/>
            <person name="Epstein S."/>
            <person name="Young S.K."/>
            <person name="Zeng Q."/>
            <person name="Gargeya S."/>
            <person name="Fitzgerald M."/>
            <person name="Haas B."/>
            <person name="Abouelleil A."/>
            <person name="Alvarado L."/>
            <person name="Arachchi H.M."/>
            <person name="Berlin A."/>
            <person name="Brown A."/>
            <person name="Chapman S.B."/>
            <person name="Chen Z."/>
            <person name="Dunbar C."/>
            <person name="Freedman E."/>
            <person name="Gearin G."/>
            <person name="Goldberg J."/>
            <person name="Griggs A."/>
            <person name="Gujja S."/>
            <person name="Heiman D."/>
            <person name="Howarth C."/>
            <person name="Larson L."/>
            <person name="Lui A."/>
            <person name="MacDonald P.J.P."/>
            <person name="Montmayeur A."/>
            <person name="Murphy C."/>
            <person name="Neiman D."/>
            <person name="Pearson M."/>
            <person name="Priest M."/>
            <person name="Roberts A."/>
            <person name="Saif S."/>
            <person name="Shea T."/>
            <person name="Shenoy N."/>
            <person name="Sisk P."/>
            <person name="Stolte C."/>
            <person name="Sykes S."/>
            <person name="Wortman J."/>
            <person name="Nusbaum C."/>
            <person name="Birren B."/>
        </authorList>
    </citation>
    <scope>NUCLEOTIDE SEQUENCE [LARGE SCALE GENOMIC DNA]</scope>
    <source>
        <strain evidence="6 7">ACC2</strain>
    </source>
</reference>
<sequence>MKKGEEARGIISEYRFPDRGYIVREDGKVLVKHAVPGREVAYRVTKARKGSAEGRVLETLQPGVCETRESRCPAVGSCGGCLYQTLPYEEELALKSELLERLLGEAVWEDFLWEGLTPSPLAEGYRMKMEYSFGDAYRDGPLCLGMHKRGSHYDIVETDHCELVHEDFNLALRETLRFFREHNTPYYHKMRHEGYLRYLLVRRGTHRKELLLDLVTSSQLPKEEEEELLTAWRQRMVGLPFAATLKGVLHTVTDSVADAIKDERTEVLFGAAQFEEELSGLRFVITPFSFFQNNADGAELLYAKVGQYVGETGGKVVFDLYSGTGTIAQLVAKHAERTVGVELVEEAVIAARENAARNGVRNCRFIAGDVLKVLDEIEEKPDIIILDPPREGVNPKALRKLIRYDVPRIIYVSCKPSSLLTDLEILREGGYHTTRAAGVDMFPRTPGVEAVLLLEKK</sequence>
<dbReference type="Gene3D" id="2.40.50.1070">
    <property type="match status" value="1"/>
</dbReference>
<dbReference type="EMBL" id="AGEL01000003">
    <property type="protein sequence ID" value="EHO18006.1"/>
    <property type="molecule type" value="Genomic_DNA"/>
</dbReference>
<feature type="binding site" evidence="4">
    <location>
        <position position="342"/>
    </location>
    <ligand>
        <name>S-adenosyl-L-methionine</name>
        <dbReference type="ChEBI" id="CHEBI:59789"/>
    </ligand>
</feature>
<keyword evidence="2 4" id="KW-0808">Transferase</keyword>
<dbReference type="CDD" id="cd02440">
    <property type="entry name" value="AdoMet_MTases"/>
    <property type="match status" value="1"/>
</dbReference>
<dbReference type="Gene3D" id="2.40.50.140">
    <property type="entry name" value="Nucleic acid-binding proteins"/>
    <property type="match status" value="1"/>
</dbReference>
<dbReference type="Pfam" id="PF05958">
    <property type="entry name" value="tRNA_U5-meth_tr"/>
    <property type="match status" value="1"/>
</dbReference>
<dbReference type="GO" id="GO:0032259">
    <property type="term" value="P:methylation"/>
    <property type="evidence" value="ECO:0007669"/>
    <property type="project" value="UniProtKB-KW"/>
</dbReference>
<evidence type="ECO:0000313" key="6">
    <source>
        <dbReference type="EMBL" id="EHO18006.1"/>
    </source>
</evidence>
<comment type="similarity">
    <text evidence="4">Belongs to the class I-like SAM-binding methyltransferase superfamily. RNA M5U methyltransferase family.</text>
</comment>
<name>A0AA36Y6F4_9FIRM</name>
<dbReference type="InterPro" id="IPR012340">
    <property type="entry name" value="NA-bd_OB-fold"/>
</dbReference>
<feature type="binding site" evidence="4">
    <location>
        <position position="292"/>
    </location>
    <ligand>
        <name>S-adenosyl-L-methionine</name>
        <dbReference type="ChEBI" id="CHEBI:59789"/>
    </ligand>
</feature>
<keyword evidence="7" id="KW-1185">Reference proteome</keyword>
<dbReference type="PANTHER" id="PTHR11061:SF30">
    <property type="entry name" value="TRNA (URACIL(54)-C(5))-METHYLTRANSFERASE"/>
    <property type="match status" value="1"/>
</dbReference>
<dbReference type="PROSITE" id="PS51687">
    <property type="entry name" value="SAM_MT_RNA_M5U"/>
    <property type="match status" value="1"/>
</dbReference>
<organism evidence="6 7">
    <name type="scientific">Stomatobaculum longum</name>
    <dbReference type="NCBI Taxonomy" id="796942"/>
    <lineage>
        <taxon>Bacteria</taxon>
        <taxon>Bacillati</taxon>
        <taxon>Bacillota</taxon>
        <taxon>Clostridia</taxon>
        <taxon>Lachnospirales</taxon>
        <taxon>Lachnospiraceae</taxon>
        <taxon>Stomatobaculum</taxon>
    </lineage>
</organism>
<gene>
    <name evidence="6" type="ORF">HMPREF9623_00190</name>
</gene>
<proteinExistence type="inferred from homology"/>
<feature type="binding site" evidence="4">
    <location>
        <position position="321"/>
    </location>
    <ligand>
        <name>S-adenosyl-L-methionine</name>
        <dbReference type="ChEBI" id="CHEBI:59789"/>
    </ligand>
</feature>
<dbReference type="PANTHER" id="PTHR11061">
    <property type="entry name" value="RNA M5U METHYLTRANSFERASE"/>
    <property type="match status" value="1"/>
</dbReference>
<dbReference type="PROSITE" id="PS01230">
    <property type="entry name" value="TRMA_1"/>
    <property type="match status" value="1"/>
</dbReference>
<evidence type="ECO:0000256" key="3">
    <source>
        <dbReference type="ARBA" id="ARBA00022691"/>
    </source>
</evidence>
<dbReference type="RefSeq" id="WP_009532025.1">
    <property type="nucleotide sequence ID" value="NZ_JH590861.1"/>
</dbReference>
<comment type="caution">
    <text evidence="6">The sequence shown here is derived from an EMBL/GenBank/DDBJ whole genome shotgun (WGS) entry which is preliminary data.</text>
</comment>
<dbReference type="InterPro" id="IPR030390">
    <property type="entry name" value="MeTrfase_TrmA_AS"/>
</dbReference>
<dbReference type="GeneID" id="86939987"/>
<feature type="binding site" evidence="4">
    <location>
        <position position="387"/>
    </location>
    <ligand>
        <name>S-adenosyl-L-methionine</name>
        <dbReference type="ChEBI" id="CHEBI:59789"/>
    </ligand>
</feature>
<dbReference type="SUPFAM" id="SSF53335">
    <property type="entry name" value="S-adenosyl-L-methionine-dependent methyltransferases"/>
    <property type="match status" value="1"/>
</dbReference>
<dbReference type="InterPro" id="IPR010280">
    <property type="entry name" value="U5_MeTrfase_fam"/>
</dbReference>
<evidence type="ECO:0000256" key="4">
    <source>
        <dbReference type="PROSITE-ProRule" id="PRU01024"/>
    </source>
</evidence>
<evidence type="ECO:0000256" key="5">
    <source>
        <dbReference type="PROSITE-ProRule" id="PRU10015"/>
    </source>
</evidence>
<dbReference type="Gene3D" id="3.40.50.150">
    <property type="entry name" value="Vaccinia Virus protein VP39"/>
    <property type="match status" value="1"/>
</dbReference>
<dbReference type="AlphaFoldDB" id="A0AA36Y6F4"/>
<protein>
    <submittedName>
        <fullName evidence="6">23S rRNA (Uracil-5-)-methyltransferase RumA</fullName>
    </submittedName>
</protein>
<evidence type="ECO:0000256" key="2">
    <source>
        <dbReference type="ARBA" id="ARBA00022679"/>
    </source>
</evidence>
<evidence type="ECO:0000313" key="7">
    <source>
        <dbReference type="Proteomes" id="UP000018466"/>
    </source>
</evidence>
<dbReference type="GO" id="GO:0008173">
    <property type="term" value="F:RNA methyltransferase activity"/>
    <property type="evidence" value="ECO:0007669"/>
    <property type="project" value="InterPro"/>
</dbReference>
<feature type="active site" description="Nucleophile" evidence="4">
    <location>
        <position position="414"/>
    </location>
</feature>
<keyword evidence="1 4" id="KW-0489">Methyltransferase</keyword>
<dbReference type="InterPro" id="IPR029063">
    <property type="entry name" value="SAM-dependent_MTases_sf"/>
</dbReference>
<feature type="active site" evidence="5">
    <location>
        <position position="414"/>
    </location>
</feature>
<keyword evidence="3 4" id="KW-0949">S-adenosyl-L-methionine</keyword>
<dbReference type="NCBIfam" id="TIGR00479">
    <property type="entry name" value="rumA"/>
    <property type="match status" value="1"/>
</dbReference>
<dbReference type="GO" id="GO:0006396">
    <property type="term" value="P:RNA processing"/>
    <property type="evidence" value="ECO:0007669"/>
    <property type="project" value="InterPro"/>
</dbReference>